<reference evidence="3 4" key="1">
    <citation type="submission" date="2020-08" db="EMBL/GenBank/DDBJ databases">
        <title>Genomic Encyclopedia of Type Strains, Phase IV (KMG-IV): sequencing the most valuable type-strain genomes for metagenomic binning, comparative biology and taxonomic classification.</title>
        <authorList>
            <person name="Goeker M."/>
        </authorList>
    </citation>
    <scope>NUCLEOTIDE SEQUENCE [LARGE SCALE GENOMIC DNA]</scope>
    <source>
        <strain evidence="3 4">DSM 24163</strain>
    </source>
</reference>
<dbReference type="RefSeq" id="WP_183961475.1">
    <property type="nucleotide sequence ID" value="NZ_JACHHP010000004.1"/>
</dbReference>
<dbReference type="AlphaFoldDB" id="A0A7W8D6P4"/>
<dbReference type="Proteomes" id="UP000521199">
    <property type="component" value="Unassembled WGS sequence"/>
</dbReference>
<dbReference type="InterPro" id="IPR003423">
    <property type="entry name" value="OMP_efflux"/>
</dbReference>
<comment type="caution">
    <text evidence="3">The sequence shown here is derived from an EMBL/GenBank/DDBJ whole genome shotgun (WGS) entry which is preliminary data.</text>
</comment>
<proteinExistence type="inferred from homology"/>
<dbReference type="PANTHER" id="PTHR30203:SF24">
    <property type="entry name" value="BLR4935 PROTEIN"/>
    <property type="match status" value="1"/>
</dbReference>
<comment type="similarity">
    <text evidence="1">Belongs to the outer membrane factor (OMF) (TC 1.B.17) family.</text>
</comment>
<dbReference type="Gene3D" id="1.20.1600.10">
    <property type="entry name" value="Outer membrane efflux proteins (OEP)"/>
    <property type="match status" value="1"/>
</dbReference>
<dbReference type="PANTHER" id="PTHR30203">
    <property type="entry name" value="OUTER MEMBRANE CATION EFFLUX PROTEIN"/>
    <property type="match status" value="1"/>
</dbReference>
<keyword evidence="2" id="KW-0732">Signal</keyword>
<dbReference type="PROSITE" id="PS51257">
    <property type="entry name" value="PROKAR_LIPOPROTEIN"/>
    <property type="match status" value="1"/>
</dbReference>
<keyword evidence="4" id="KW-1185">Reference proteome</keyword>
<dbReference type="SUPFAM" id="SSF56954">
    <property type="entry name" value="Outer membrane efflux proteins (OEP)"/>
    <property type="match status" value="1"/>
</dbReference>
<gene>
    <name evidence="3" type="ORF">HNQ52_002481</name>
</gene>
<sequence>MLLRPTTRAAVWAGLLASCVASAQSPATLRLEDAFERTLSSHPSLQRFALQQDALRAEALTAAQRPPLVVGASLENALGTGDTGGLGGAELSVTVGSSFEPRARRQARVAVVDARVAAVDVQIEAERLDLLAGVARRFVEAAAAQTEVEALRTHVAQRQATVEAAARRVRAGASPQSVQLTAAAALARAELELDRARVTARAARRTLALSWGERDPGFDRVATDLLRLPVLPSFAELARLLERTPELRKFASETRVREARVQLARTQSRPDVAWEAGVRRLQDTGDTAFLGSVSIALGSQARAAPGIRSAEAELEALAFERDAGALMLYATLAEASGRAEVEALAVQRAESTILPALSKAEASARSAYQAGALTYLEWAQLQADWLAARRDQIAAARSTHLALIEIQRLTATPVGAWQESTP</sequence>
<feature type="signal peptide" evidence="2">
    <location>
        <begin position="1"/>
        <end position="23"/>
    </location>
</feature>
<evidence type="ECO:0000256" key="2">
    <source>
        <dbReference type="SAM" id="SignalP"/>
    </source>
</evidence>
<dbReference type="EMBL" id="JACHHP010000004">
    <property type="protein sequence ID" value="MBB5208931.1"/>
    <property type="molecule type" value="Genomic_DNA"/>
</dbReference>
<dbReference type="Pfam" id="PF02321">
    <property type="entry name" value="OEP"/>
    <property type="match status" value="1"/>
</dbReference>
<evidence type="ECO:0000313" key="4">
    <source>
        <dbReference type="Proteomes" id="UP000521199"/>
    </source>
</evidence>
<evidence type="ECO:0000256" key="1">
    <source>
        <dbReference type="ARBA" id="ARBA00007613"/>
    </source>
</evidence>
<dbReference type="InterPro" id="IPR010131">
    <property type="entry name" value="MdtP/NodT-like"/>
</dbReference>
<name>A0A7W8D6P4_9GAMM</name>
<protein>
    <submittedName>
        <fullName evidence="3">Cobalt-zinc-cadmium efflux system outer membrane protein</fullName>
    </submittedName>
</protein>
<dbReference type="GO" id="GO:0015562">
    <property type="term" value="F:efflux transmembrane transporter activity"/>
    <property type="evidence" value="ECO:0007669"/>
    <property type="project" value="InterPro"/>
</dbReference>
<feature type="chain" id="PRO_5030624073" evidence="2">
    <location>
        <begin position="24"/>
        <end position="422"/>
    </location>
</feature>
<organism evidence="3 4">
    <name type="scientific">Chiayiivirga flava</name>
    <dbReference type="NCBI Taxonomy" id="659595"/>
    <lineage>
        <taxon>Bacteria</taxon>
        <taxon>Pseudomonadati</taxon>
        <taxon>Pseudomonadota</taxon>
        <taxon>Gammaproteobacteria</taxon>
        <taxon>Lysobacterales</taxon>
        <taxon>Lysobacteraceae</taxon>
        <taxon>Chiayiivirga</taxon>
    </lineage>
</organism>
<evidence type="ECO:0000313" key="3">
    <source>
        <dbReference type="EMBL" id="MBB5208931.1"/>
    </source>
</evidence>
<accession>A0A7W8D6P4</accession>